<organism evidence="3 4">
    <name type="scientific">Crossiella cryophila</name>
    <dbReference type="NCBI Taxonomy" id="43355"/>
    <lineage>
        <taxon>Bacteria</taxon>
        <taxon>Bacillati</taxon>
        <taxon>Actinomycetota</taxon>
        <taxon>Actinomycetes</taxon>
        <taxon>Pseudonocardiales</taxon>
        <taxon>Pseudonocardiaceae</taxon>
        <taxon>Crossiella</taxon>
    </lineage>
</organism>
<dbReference type="Proteomes" id="UP000533598">
    <property type="component" value="Unassembled WGS sequence"/>
</dbReference>
<evidence type="ECO:0000313" key="4">
    <source>
        <dbReference type="Proteomes" id="UP000533598"/>
    </source>
</evidence>
<accession>A0A7W7C9I2</accession>
<proteinExistence type="predicted"/>
<dbReference type="RefSeq" id="WP_185002902.1">
    <property type="nucleotide sequence ID" value="NZ_BAAAUI010000002.1"/>
</dbReference>
<dbReference type="Gene3D" id="1.10.10.1320">
    <property type="entry name" value="Anti-sigma factor, zinc-finger domain"/>
    <property type="match status" value="1"/>
</dbReference>
<gene>
    <name evidence="3" type="ORF">HNR67_003156</name>
</gene>
<reference evidence="3 4" key="1">
    <citation type="submission" date="2020-08" db="EMBL/GenBank/DDBJ databases">
        <title>Sequencing the genomes of 1000 actinobacteria strains.</title>
        <authorList>
            <person name="Klenk H.-P."/>
        </authorList>
    </citation>
    <scope>NUCLEOTIDE SEQUENCE [LARGE SCALE GENOMIC DNA]</scope>
    <source>
        <strain evidence="3 4">DSM 44230</strain>
    </source>
</reference>
<keyword evidence="1" id="KW-0805">Transcription regulation</keyword>
<dbReference type="AlphaFoldDB" id="A0A7W7C9I2"/>
<comment type="caution">
    <text evidence="3">The sequence shown here is derived from an EMBL/GenBank/DDBJ whole genome shotgun (WGS) entry which is preliminary data.</text>
</comment>
<dbReference type="InterPro" id="IPR041916">
    <property type="entry name" value="Anti_sigma_zinc_sf"/>
</dbReference>
<sequence>MTGADAVLPCGRLRGDLLALVVDGELEPADTELATHARDCPHCQAELGALDGRWGAVRAAAQAPVPVPDGLAARMLAGVRGLRGTFSAADAELDQGDGRLTVSARAVLTLARQFAVDAVHELPGVHLRGLTGDGAAITVAISVRYGVAADLTALRLRQTLRSRLAGSLDAAAPEVIVEVVDVLPPRPGIGLPQFE</sequence>
<name>A0A7W7C9I2_9PSEU</name>
<protein>
    <submittedName>
        <fullName evidence="3">Putative alkaline shock family protein YloU</fullName>
    </submittedName>
</protein>
<dbReference type="EMBL" id="JACHMH010000001">
    <property type="protein sequence ID" value="MBB4677038.1"/>
    <property type="molecule type" value="Genomic_DNA"/>
</dbReference>
<evidence type="ECO:0000256" key="2">
    <source>
        <dbReference type="ARBA" id="ARBA00023163"/>
    </source>
</evidence>
<evidence type="ECO:0000313" key="3">
    <source>
        <dbReference type="EMBL" id="MBB4677038.1"/>
    </source>
</evidence>
<evidence type="ECO:0000256" key="1">
    <source>
        <dbReference type="ARBA" id="ARBA00023015"/>
    </source>
</evidence>
<keyword evidence="4" id="KW-1185">Reference proteome</keyword>
<keyword evidence="2" id="KW-0804">Transcription</keyword>